<reference evidence="1" key="1">
    <citation type="submission" date="2024-09" db="EMBL/GenBank/DDBJ databases">
        <title>Black Yeasts Isolated from many extreme environments.</title>
        <authorList>
            <person name="Coleine C."/>
            <person name="Stajich J.E."/>
            <person name="Selbmann L."/>
        </authorList>
    </citation>
    <scope>NUCLEOTIDE SEQUENCE</scope>
    <source>
        <strain evidence="1">CCFEE 5737</strain>
    </source>
</reference>
<name>A0ACC3DZN2_9PEZI</name>
<evidence type="ECO:0000313" key="2">
    <source>
        <dbReference type="Proteomes" id="UP001186974"/>
    </source>
</evidence>
<dbReference type="EMBL" id="JAWDJW010000003">
    <property type="protein sequence ID" value="KAK3082250.1"/>
    <property type="molecule type" value="Genomic_DNA"/>
</dbReference>
<dbReference type="Proteomes" id="UP001186974">
    <property type="component" value="Unassembled WGS sequence"/>
</dbReference>
<gene>
    <name evidence="1" type="ORF">LTS18_010667</name>
</gene>
<organism evidence="1 2">
    <name type="scientific">Coniosporium uncinatum</name>
    <dbReference type="NCBI Taxonomy" id="93489"/>
    <lineage>
        <taxon>Eukaryota</taxon>
        <taxon>Fungi</taxon>
        <taxon>Dikarya</taxon>
        <taxon>Ascomycota</taxon>
        <taxon>Pezizomycotina</taxon>
        <taxon>Dothideomycetes</taxon>
        <taxon>Dothideomycetes incertae sedis</taxon>
        <taxon>Coniosporium</taxon>
    </lineage>
</organism>
<protein>
    <submittedName>
        <fullName evidence="1">Uncharacterized protein</fullName>
    </submittedName>
</protein>
<keyword evidence="2" id="KW-1185">Reference proteome</keyword>
<accession>A0ACC3DZN2</accession>
<proteinExistence type="predicted"/>
<comment type="caution">
    <text evidence="1">The sequence shown here is derived from an EMBL/GenBank/DDBJ whole genome shotgun (WGS) entry which is preliminary data.</text>
</comment>
<evidence type="ECO:0000313" key="1">
    <source>
        <dbReference type="EMBL" id="KAK3082250.1"/>
    </source>
</evidence>
<sequence length="439" mass="48909">MVRTSVLNDALKSINNAEKSGKRQVLIRPSSKVIVKFLQVMQKHEVDDHRNGKIVIQLNGRLNKTGVISPRYNVQLRDMEKWVVNLLPSRQFGYIVLTTSAGIMDHEEARRKHVAGPRLLKKFYLTNRLYPQVSPNIVSRNPRTSSNTMLEVIYVTRHGFRSNWTVHPHTGAYTAHIPSPTGIPSDPALAGHGVSQSRELGAALQTLDPPIDAIYSSPFYRCLQTLSPGCTALFAQGKAGGKVRVENGFGEFYGLARFDHPSPAPLEVLHTHFPHLHAEYAPLVRPSEKGESIPNLHDRTAYVLHRMIERLDEEGAKAVLICTHAATMIAIGRALTGRMPEDIEEEDFGCFTCCLSRFRRRGPGREGEVVEAWDKEKADDIPFVDWKGKGVKGGWVCEVNGDCSHLSAGEERGWKFSGDEAFIRDPNAFNDAVNSKSTL</sequence>